<evidence type="ECO:0000259" key="4">
    <source>
        <dbReference type="Pfam" id="PF03446"/>
    </source>
</evidence>
<dbReference type="GO" id="GO:0016491">
    <property type="term" value="F:oxidoreductase activity"/>
    <property type="evidence" value="ECO:0007669"/>
    <property type="project" value="UniProtKB-KW"/>
</dbReference>
<protein>
    <submittedName>
        <fullName evidence="6">6-phosphogluconate dehydrogenase</fullName>
    </submittedName>
</protein>
<dbReference type="Pfam" id="PF03446">
    <property type="entry name" value="NAD_binding_2"/>
    <property type="match status" value="1"/>
</dbReference>
<feature type="signal peptide" evidence="3">
    <location>
        <begin position="1"/>
        <end position="18"/>
    </location>
</feature>
<dbReference type="AlphaFoldDB" id="A0A132PJR4"/>
<dbReference type="SUPFAM" id="SSF51735">
    <property type="entry name" value="NAD(P)-binding Rossmann-fold domains"/>
    <property type="match status" value="1"/>
</dbReference>
<keyword evidence="7" id="KW-1185">Reference proteome</keyword>
<dbReference type="PATRIC" id="fig|59750.3.peg.1101"/>
<keyword evidence="2" id="KW-0560">Oxidoreductase</keyword>
<reference evidence="6 7" key="1">
    <citation type="submission" date="2015-07" db="EMBL/GenBank/DDBJ databases">
        <title>A draft genome sequence of Mycobacterium wolinskyi.</title>
        <authorList>
            <person name="de Man T.J."/>
            <person name="Perry K.A."/>
            <person name="Coulliette A.D."/>
            <person name="Jensen B."/>
            <person name="Toney N.C."/>
            <person name="Limbago B.M."/>
            <person name="Noble-Wang J."/>
        </authorList>
    </citation>
    <scope>NUCLEOTIDE SEQUENCE [LARGE SCALE GENOMIC DNA]</scope>
    <source>
        <strain evidence="6 7">CDC_01</strain>
    </source>
</reference>
<comment type="similarity">
    <text evidence="1">Belongs to the HIBADH-related family.</text>
</comment>
<dbReference type="Gene3D" id="1.10.1040.10">
    <property type="entry name" value="N-(1-d-carboxylethyl)-l-norvaline Dehydrogenase, domain 2"/>
    <property type="match status" value="1"/>
</dbReference>
<dbReference type="InterPro" id="IPR051265">
    <property type="entry name" value="HIBADH-related_NP60_sf"/>
</dbReference>
<proteinExistence type="inferred from homology"/>
<dbReference type="PIRSF" id="PIRSF000103">
    <property type="entry name" value="HIBADH"/>
    <property type="match status" value="1"/>
</dbReference>
<feature type="chain" id="PRO_5038442802" evidence="3">
    <location>
        <begin position="19"/>
        <end position="294"/>
    </location>
</feature>
<evidence type="ECO:0000259" key="5">
    <source>
        <dbReference type="Pfam" id="PF21761"/>
    </source>
</evidence>
<dbReference type="Proteomes" id="UP000070612">
    <property type="component" value="Unassembled WGS sequence"/>
</dbReference>
<feature type="domain" description="6-phosphogluconate dehydrogenase NADP-binding" evidence="4">
    <location>
        <begin position="5"/>
        <end position="156"/>
    </location>
</feature>
<dbReference type="PANTHER" id="PTHR43580:SF2">
    <property type="entry name" value="CYTOKINE-LIKE NUCLEAR FACTOR N-PAC"/>
    <property type="match status" value="1"/>
</dbReference>
<evidence type="ECO:0000256" key="1">
    <source>
        <dbReference type="ARBA" id="ARBA00009080"/>
    </source>
</evidence>
<dbReference type="InterPro" id="IPR048666">
    <property type="entry name" value="RedAm-like_C"/>
</dbReference>
<dbReference type="InterPro" id="IPR013328">
    <property type="entry name" value="6PGD_dom2"/>
</dbReference>
<dbReference type="Gene3D" id="3.40.50.720">
    <property type="entry name" value="NAD(P)-binding Rossmann-like Domain"/>
    <property type="match status" value="1"/>
</dbReference>
<keyword evidence="3" id="KW-0732">Signal</keyword>
<gene>
    <name evidence="6" type="ORF">AFM11_18830</name>
</gene>
<evidence type="ECO:0000256" key="2">
    <source>
        <dbReference type="ARBA" id="ARBA00023002"/>
    </source>
</evidence>
<comment type="caution">
    <text evidence="6">The sequence shown here is derived from an EMBL/GenBank/DDBJ whole genome shotgun (WGS) entry which is preliminary data.</text>
</comment>
<dbReference type="InterPro" id="IPR015815">
    <property type="entry name" value="HIBADH-related"/>
</dbReference>
<dbReference type="GO" id="GO:0050661">
    <property type="term" value="F:NADP binding"/>
    <property type="evidence" value="ECO:0007669"/>
    <property type="project" value="InterPro"/>
</dbReference>
<organism evidence="6 7">
    <name type="scientific">Mycolicibacterium wolinskyi</name>
    <dbReference type="NCBI Taxonomy" id="59750"/>
    <lineage>
        <taxon>Bacteria</taxon>
        <taxon>Bacillati</taxon>
        <taxon>Actinomycetota</taxon>
        <taxon>Actinomycetes</taxon>
        <taxon>Mycobacteriales</taxon>
        <taxon>Mycobacteriaceae</taxon>
        <taxon>Mycolicibacterium</taxon>
    </lineage>
</organism>
<dbReference type="EMBL" id="LGTW01000012">
    <property type="protein sequence ID" value="KWX22571.1"/>
    <property type="molecule type" value="Genomic_DNA"/>
</dbReference>
<dbReference type="InterPro" id="IPR006115">
    <property type="entry name" value="6PGDH_NADP-bd"/>
</dbReference>
<dbReference type="PANTHER" id="PTHR43580">
    <property type="entry name" value="OXIDOREDUCTASE GLYR1-RELATED"/>
    <property type="match status" value="1"/>
</dbReference>
<feature type="domain" description="NADPH-dependent reductive aminase-like C-terminal" evidence="5">
    <location>
        <begin position="160"/>
        <end position="283"/>
    </location>
</feature>
<dbReference type="STRING" id="59750.AWC31_14920"/>
<dbReference type="RefSeq" id="WP_067851533.1">
    <property type="nucleotide sequence ID" value="NZ_LGTW01000012.1"/>
</dbReference>
<name>A0A132PJR4_9MYCO</name>
<evidence type="ECO:0000313" key="6">
    <source>
        <dbReference type="EMBL" id="KWX22571.1"/>
    </source>
</evidence>
<evidence type="ECO:0000256" key="3">
    <source>
        <dbReference type="SAM" id="SignalP"/>
    </source>
</evidence>
<accession>A0A132PJR4</accession>
<dbReference type="Pfam" id="PF21761">
    <property type="entry name" value="RedAm-like_C"/>
    <property type="match status" value="1"/>
</dbReference>
<sequence length="294" mass="29899">MTATVSVLGLGPMGQALAGALVAADHRTTVWNRTPAKADPLLARGAVWADTPAAAVAASDVTLVNVVDHAVVDAVLGDAGDAMAGRVIVGLSSDIPDASHRTAELVAARGGRYLDGAIMTPTDTIGTPSASILFAGPLDIFDAHRPVFDTLATSTWVGVDIGRAAAFDMALLDLFWTSVSGFVHALAVAGSNGITPTELLPHANGIAAILPPIFGEIAERVEAGRHDDASAPVSSVAASVRHLIAASHAAGFDAAALEAFRDYVDVAVEAGHGADEISRIAPVRRARAAESLAT</sequence>
<dbReference type="InterPro" id="IPR036291">
    <property type="entry name" value="NAD(P)-bd_dom_sf"/>
</dbReference>
<evidence type="ECO:0000313" key="7">
    <source>
        <dbReference type="Proteomes" id="UP000070612"/>
    </source>
</evidence>